<feature type="transmembrane region" description="Helical" evidence="6">
    <location>
        <begin position="438"/>
        <end position="464"/>
    </location>
</feature>
<keyword evidence="3 6" id="KW-0812">Transmembrane</keyword>
<dbReference type="InParanoid" id="J4W6P4"/>
<dbReference type="InterPro" id="IPR036259">
    <property type="entry name" value="MFS_trans_sf"/>
</dbReference>
<accession>J4W6P4</accession>
<dbReference type="GeneID" id="19887953"/>
<evidence type="ECO:0000256" key="4">
    <source>
        <dbReference type="ARBA" id="ARBA00022989"/>
    </source>
</evidence>
<keyword evidence="9" id="KW-1185">Reference proteome</keyword>
<dbReference type="InterPro" id="IPR036188">
    <property type="entry name" value="FAD/NAD-bd_sf"/>
</dbReference>
<name>J4W6P4_BEAB2</name>
<proteinExistence type="predicted"/>
<reference evidence="8 9" key="1">
    <citation type="journal article" date="2012" name="Sci. Rep.">
        <title>Genomic perspectives on the evolution of fungal entomopathogenicity in Beauveria bassiana.</title>
        <authorList>
            <person name="Xiao G."/>
            <person name="Ying S.H."/>
            <person name="Zheng P."/>
            <person name="Wang Z.L."/>
            <person name="Zhang S."/>
            <person name="Xie X.Q."/>
            <person name="Shang Y."/>
            <person name="St Leger R.J."/>
            <person name="Zhao G.P."/>
            <person name="Wang C."/>
            <person name="Feng M.G."/>
        </authorList>
    </citation>
    <scope>NUCLEOTIDE SEQUENCE [LARGE SCALE GENOMIC DNA]</scope>
    <source>
        <strain evidence="8 9">ARSEF 2860</strain>
    </source>
</reference>
<feature type="transmembrane region" description="Helical" evidence="6">
    <location>
        <begin position="92"/>
        <end position="109"/>
    </location>
</feature>
<dbReference type="PANTHER" id="PTHR43791">
    <property type="entry name" value="PERMEASE-RELATED"/>
    <property type="match status" value="1"/>
</dbReference>
<dbReference type="Gene3D" id="1.20.1250.20">
    <property type="entry name" value="MFS general substrate transporter like domains"/>
    <property type="match status" value="1"/>
</dbReference>
<evidence type="ECO:0000256" key="2">
    <source>
        <dbReference type="ARBA" id="ARBA00022448"/>
    </source>
</evidence>
<feature type="transmembrane region" description="Helical" evidence="6">
    <location>
        <begin position="184"/>
        <end position="206"/>
    </location>
</feature>
<dbReference type="InterPro" id="IPR020846">
    <property type="entry name" value="MFS_dom"/>
</dbReference>
<evidence type="ECO:0000313" key="8">
    <source>
        <dbReference type="EMBL" id="EJP65970.1"/>
    </source>
</evidence>
<dbReference type="Pfam" id="PF04820">
    <property type="entry name" value="Trp_halogenase"/>
    <property type="match status" value="1"/>
</dbReference>
<dbReference type="GO" id="GO:0016020">
    <property type="term" value="C:membrane"/>
    <property type="evidence" value="ECO:0007669"/>
    <property type="project" value="UniProtKB-SubCell"/>
</dbReference>
<dbReference type="PROSITE" id="PS50850">
    <property type="entry name" value="MFS"/>
    <property type="match status" value="1"/>
</dbReference>
<feature type="transmembrane region" description="Helical" evidence="6">
    <location>
        <begin position="212"/>
        <end position="232"/>
    </location>
</feature>
<feature type="transmembrane region" description="Helical" evidence="6">
    <location>
        <begin position="121"/>
        <end position="142"/>
    </location>
</feature>
<dbReference type="InterPro" id="IPR011701">
    <property type="entry name" value="MFS"/>
</dbReference>
<dbReference type="OrthoDB" id="3340390at2759"/>
<feature type="transmembrane region" description="Helical" evidence="6">
    <location>
        <begin position="281"/>
        <end position="305"/>
    </location>
</feature>
<dbReference type="GO" id="GO:0022857">
    <property type="term" value="F:transmembrane transporter activity"/>
    <property type="evidence" value="ECO:0007669"/>
    <property type="project" value="InterPro"/>
</dbReference>
<comment type="subcellular location">
    <subcellularLocation>
        <location evidence="1">Membrane</location>
        <topology evidence="1">Multi-pass membrane protein</topology>
    </subcellularLocation>
</comment>
<dbReference type="Gene3D" id="3.50.50.60">
    <property type="entry name" value="FAD/NAD(P)-binding domain"/>
    <property type="match status" value="1"/>
</dbReference>
<dbReference type="Pfam" id="PF07690">
    <property type="entry name" value="MFS_1"/>
    <property type="match status" value="1"/>
</dbReference>
<evidence type="ECO:0000259" key="7">
    <source>
        <dbReference type="PROSITE" id="PS50850"/>
    </source>
</evidence>
<dbReference type="RefSeq" id="XP_008598260.1">
    <property type="nucleotide sequence ID" value="XM_008600038.1"/>
</dbReference>
<dbReference type="AlphaFoldDB" id="J4W6P4"/>
<evidence type="ECO:0000256" key="1">
    <source>
        <dbReference type="ARBA" id="ARBA00004141"/>
    </source>
</evidence>
<feature type="transmembrane region" description="Helical" evidence="6">
    <location>
        <begin position="352"/>
        <end position="371"/>
    </location>
</feature>
<sequence length="952" mass="105442">MENLSAIAASKTEPVDFLSHEAATDEAAKYADVFSNGETYSSREWVRLRWKLDLRLVPLLWFNITLGAMDKITTSTAVLYGFRADTGLYGDRYSWVGSAFYFGYLFWCLPSGSLLQRFPIAKLMCAVQFLWGIILIATGFANNFPTLIALRVILGALEAPIVPGNYLLISMFYSRSEQSLRTGLMYTGLSVCFTGPIGWGIGFLSGDHQWRSMFWITGAMTISWALVIGAFLPDSPVRAKFITDRQKGIVIDRLRADQTGVENKKFKWEQFRETLVDPKTWLMFLFQIMISIPNGGLTNFTPLVIKGLGFTSQRSTLLTMPTGIIQTISSYICNGGVFLCAKNFPQYQCRTAFVILGIVVGLVSSVFLYTLPLDAFHSRLPALYMSYFYLGPYILSLGLNAANTAGHTKKVATNALAFIAYCTSNIIAPQFFKSHQAPLYPLGVAAILASYVLAMIIITLYALYYTDFLEAGGPEGYAWNVLRSEFDDILFRHAGVCGAQIFESTEVKQILFARERENTAAVPDDDEVTVDAPRPESAIWARKNGTSGSISFKYLVDASGRQGILSTKYLKNRRVNDNFKNVANWAYWKSDNIYGPGTHMQGSPYFEALDDASGWAWFMPLHDGTRSVGIVQDQKQAARAKRDLGRPSGLEYYKIALKMAPTTQKLLAGAELASDVRSASDWSYTASTYHLPNARICGDAGSFIDPLFSSGVHLAITGGLSAAATIAASVRGDCDEHTAGAWHSKKTVQSYSRFFLAVSSATKQIREKHLPILQDLNEEGFQRAFDLFRPSTVDNDTRSKVTQAEISKILEFCSKSFTYVAPEQKEALFKKLTKLGVNGEDSDVSWANGLGDLQHHLTADELKVLGILQSRRLTREDPFEIDSFTLDPIDGLAPSLVRGSLGLVKSEQARIDPGCLFSPEFLDGKRPGIREGSIFHSSDEYRLNKEAVETVA</sequence>
<dbReference type="SUPFAM" id="SSF103473">
    <property type="entry name" value="MFS general substrate transporter"/>
    <property type="match status" value="1"/>
</dbReference>
<feature type="transmembrane region" description="Helical" evidence="6">
    <location>
        <begin position="148"/>
        <end position="172"/>
    </location>
</feature>
<keyword evidence="4 6" id="KW-1133">Transmembrane helix</keyword>
<dbReference type="SUPFAM" id="SSF51905">
    <property type="entry name" value="FAD/NAD(P)-binding domain"/>
    <property type="match status" value="1"/>
</dbReference>
<keyword evidence="5 6" id="KW-0472">Membrane</keyword>
<dbReference type="GO" id="GO:0004497">
    <property type="term" value="F:monooxygenase activity"/>
    <property type="evidence" value="ECO:0007669"/>
    <property type="project" value="InterPro"/>
</dbReference>
<keyword evidence="2" id="KW-0813">Transport</keyword>
<organism evidence="8 9">
    <name type="scientific">Beauveria bassiana (strain ARSEF 2860)</name>
    <name type="common">White muscardine disease fungus</name>
    <name type="synonym">Tritirachium shiotae</name>
    <dbReference type="NCBI Taxonomy" id="655819"/>
    <lineage>
        <taxon>Eukaryota</taxon>
        <taxon>Fungi</taxon>
        <taxon>Dikarya</taxon>
        <taxon>Ascomycota</taxon>
        <taxon>Pezizomycotina</taxon>
        <taxon>Sordariomycetes</taxon>
        <taxon>Hypocreomycetidae</taxon>
        <taxon>Hypocreales</taxon>
        <taxon>Cordycipitaceae</taxon>
        <taxon>Beauveria</taxon>
    </lineage>
</organism>
<evidence type="ECO:0000256" key="3">
    <source>
        <dbReference type="ARBA" id="ARBA00022692"/>
    </source>
</evidence>
<dbReference type="InterPro" id="IPR006905">
    <property type="entry name" value="Flavin_halogenase"/>
</dbReference>
<dbReference type="HOGENOM" id="CLU_309486_0_0_1"/>
<feature type="transmembrane region" description="Helical" evidence="6">
    <location>
        <begin position="56"/>
        <end position="80"/>
    </location>
</feature>
<feature type="domain" description="Major facilitator superfamily (MFS) profile" evidence="7">
    <location>
        <begin position="56"/>
        <end position="467"/>
    </location>
</feature>
<evidence type="ECO:0000256" key="5">
    <source>
        <dbReference type="ARBA" id="ARBA00023136"/>
    </source>
</evidence>
<feature type="transmembrane region" description="Helical" evidence="6">
    <location>
        <begin position="317"/>
        <end position="340"/>
    </location>
</feature>
<dbReference type="PANTHER" id="PTHR43791:SF97">
    <property type="entry name" value="ALLANTOATE TRANSPORTER, PUTATIVE (AFU_ORTHOLOGUE AFUA_1G14700)-RELATED"/>
    <property type="match status" value="1"/>
</dbReference>
<feature type="transmembrane region" description="Helical" evidence="6">
    <location>
        <begin position="383"/>
        <end position="402"/>
    </location>
</feature>
<protein>
    <submittedName>
        <fullName evidence="8">RadH flavin-dependent halogenase</fullName>
    </submittedName>
</protein>
<dbReference type="Proteomes" id="UP000002762">
    <property type="component" value="Unassembled WGS sequence"/>
</dbReference>
<evidence type="ECO:0000313" key="9">
    <source>
        <dbReference type="Proteomes" id="UP000002762"/>
    </source>
</evidence>
<gene>
    <name evidence="8" type="ORF">BBA_04941</name>
</gene>
<dbReference type="EMBL" id="JH725161">
    <property type="protein sequence ID" value="EJP65970.1"/>
    <property type="molecule type" value="Genomic_DNA"/>
</dbReference>
<evidence type="ECO:0000256" key="6">
    <source>
        <dbReference type="SAM" id="Phobius"/>
    </source>
</evidence>